<proteinExistence type="predicted"/>
<dbReference type="OrthoDB" id="287144at2"/>
<accession>A0A517R3X7</accession>
<dbReference type="PANTHER" id="PTHR40099:SF1">
    <property type="entry name" value="ACETOLACTATE SYNTHASE, SMALL SUBUNIT"/>
    <property type="match status" value="1"/>
</dbReference>
<feature type="domain" description="ACT" evidence="1">
    <location>
        <begin position="24"/>
        <end position="163"/>
    </location>
</feature>
<dbReference type="InterPro" id="IPR045865">
    <property type="entry name" value="ACT-like_dom_sf"/>
</dbReference>
<reference evidence="2 3" key="1">
    <citation type="submission" date="2019-02" db="EMBL/GenBank/DDBJ databases">
        <title>Deep-cultivation of Planctomycetes and their phenomic and genomic characterization uncovers novel biology.</title>
        <authorList>
            <person name="Wiegand S."/>
            <person name="Jogler M."/>
            <person name="Boedeker C."/>
            <person name="Pinto D."/>
            <person name="Vollmers J."/>
            <person name="Rivas-Marin E."/>
            <person name="Kohn T."/>
            <person name="Peeters S.H."/>
            <person name="Heuer A."/>
            <person name="Rast P."/>
            <person name="Oberbeckmann S."/>
            <person name="Bunk B."/>
            <person name="Jeske O."/>
            <person name="Meyerdierks A."/>
            <person name="Storesund J.E."/>
            <person name="Kallscheuer N."/>
            <person name="Luecker S."/>
            <person name="Lage O.M."/>
            <person name="Pohl T."/>
            <person name="Merkel B.J."/>
            <person name="Hornburger P."/>
            <person name="Mueller R.-W."/>
            <person name="Bruemmer F."/>
            <person name="Labrenz M."/>
            <person name="Spormann A.M."/>
            <person name="Op den Camp H."/>
            <person name="Overmann J."/>
            <person name="Amann R."/>
            <person name="Jetten M.S.M."/>
            <person name="Mascher T."/>
            <person name="Medema M.H."/>
            <person name="Devos D.P."/>
            <person name="Kaster A.-K."/>
            <person name="Ovreas L."/>
            <person name="Rohde M."/>
            <person name="Galperin M.Y."/>
            <person name="Jogler C."/>
        </authorList>
    </citation>
    <scope>NUCLEOTIDE SEQUENCE [LARGE SCALE GENOMIC DNA]</scope>
    <source>
        <strain evidence="2 3">Pan189</strain>
    </source>
</reference>
<dbReference type="Pfam" id="PF19571">
    <property type="entry name" value="ACT_8"/>
    <property type="match status" value="1"/>
</dbReference>
<dbReference type="Gene3D" id="3.30.2130.10">
    <property type="entry name" value="VC0802-like"/>
    <property type="match status" value="1"/>
</dbReference>
<organism evidence="2 3">
    <name type="scientific">Stratiformator vulcanicus</name>
    <dbReference type="NCBI Taxonomy" id="2527980"/>
    <lineage>
        <taxon>Bacteria</taxon>
        <taxon>Pseudomonadati</taxon>
        <taxon>Planctomycetota</taxon>
        <taxon>Planctomycetia</taxon>
        <taxon>Planctomycetales</taxon>
        <taxon>Planctomycetaceae</taxon>
        <taxon>Stratiformator</taxon>
    </lineage>
</organism>
<dbReference type="SUPFAM" id="SSF55021">
    <property type="entry name" value="ACT-like"/>
    <property type="match status" value="2"/>
</dbReference>
<evidence type="ECO:0000259" key="1">
    <source>
        <dbReference type="Pfam" id="PF19571"/>
    </source>
</evidence>
<evidence type="ECO:0000313" key="3">
    <source>
        <dbReference type="Proteomes" id="UP000317318"/>
    </source>
</evidence>
<dbReference type="KEGG" id="svp:Pan189_29370"/>
<protein>
    <recommendedName>
        <fullName evidence="1">ACT domain-containing protein</fullName>
    </recommendedName>
</protein>
<keyword evidence="3" id="KW-1185">Reference proteome</keyword>
<name>A0A517R3X7_9PLAN</name>
<dbReference type="Proteomes" id="UP000317318">
    <property type="component" value="Chromosome"/>
</dbReference>
<dbReference type="AlphaFoldDB" id="A0A517R3X7"/>
<evidence type="ECO:0000313" key="2">
    <source>
        <dbReference type="EMBL" id="QDT38543.1"/>
    </source>
</evidence>
<dbReference type="EMBL" id="CP036268">
    <property type="protein sequence ID" value="QDT38543.1"/>
    <property type="molecule type" value="Genomic_DNA"/>
</dbReference>
<gene>
    <name evidence="2" type="ORF">Pan189_29370</name>
</gene>
<sequence length="168" mass="19013">MSSDYGAMTPTETETARGRPWACLRQFSVFMENRVGNLTDLMRQIERDDLKVVGLSILDSVDFAVTRMIMDNYERAHEIFALTGLTVFENDVIGIVLPDDPQPFTEICRPLLRAEVNIHYAYPLMHRRRGQGSVALYVDDLDLALTALEPTDLTVVTEQDLAEGDEFL</sequence>
<dbReference type="PANTHER" id="PTHR40099">
    <property type="entry name" value="ACETOLACTATE SYNTHASE, SMALL SUBUNIT"/>
    <property type="match status" value="1"/>
</dbReference>
<dbReference type="RefSeq" id="WP_145364643.1">
    <property type="nucleotide sequence ID" value="NZ_CP036268.1"/>
</dbReference>
<dbReference type="InterPro" id="IPR045739">
    <property type="entry name" value="ACT_dom_pair"/>
</dbReference>